<keyword evidence="4" id="KW-0449">Lipoprotein</keyword>
<accession>A0A7X0NGB0</accession>
<dbReference type="EMBL" id="JACHHU010000009">
    <property type="protein sequence ID" value="MBB6542936.1"/>
    <property type="molecule type" value="Genomic_DNA"/>
</dbReference>
<dbReference type="RefSeq" id="WP_184423743.1">
    <property type="nucleotide sequence ID" value="NZ_AP027362.1"/>
</dbReference>
<dbReference type="Gene3D" id="2.40.128.200">
    <property type="match status" value="1"/>
</dbReference>
<evidence type="ECO:0000256" key="3">
    <source>
        <dbReference type="ARBA" id="ARBA00023139"/>
    </source>
</evidence>
<keyword evidence="3" id="KW-0564">Palmitate</keyword>
<protein>
    <submittedName>
        <fullName evidence="6">Membrane-bound inhibitor of C-type lysozyme</fullName>
    </submittedName>
</protein>
<sequence>MRILTSLAIASTILISACTNSFNKKNKETALATPHQLHHYLCESGDTITASYPTTNKAIVTYKRNEIEMKITVSASGSRYVSDKLEWWTKGIGSGSSATLLNHNANGTSGDTIEFCTAI</sequence>
<reference evidence="6 7" key="1">
    <citation type="submission" date="2020-08" db="EMBL/GenBank/DDBJ databases">
        <title>Genomic Encyclopedia of Type Strains, Phase IV (KMG-IV): sequencing the most valuable type-strain genomes for metagenomic binning, comparative biology and taxonomic classification.</title>
        <authorList>
            <person name="Goeker M."/>
        </authorList>
    </citation>
    <scope>NUCLEOTIDE SEQUENCE [LARGE SCALE GENOMIC DNA]</scope>
    <source>
        <strain evidence="6 7">DSM 26287</strain>
    </source>
</reference>
<dbReference type="Pfam" id="PF09864">
    <property type="entry name" value="MliC"/>
    <property type="match status" value="1"/>
</dbReference>
<comment type="caution">
    <text evidence="6">The sequence shown here is derived from an EMBL/GenBank/DDBJ whole genome shotgun (WGS) entry which is preliminary data.</text>
</comment>
<evidence type="ECO:0000256" key="4">
    <source>
        <dbReference type="ARBA" id="ARBA00023288"/>
    </source>
</evidence>
<evidence type="ECO:0000313" key="7">
    <source>
        <dbReference type="Proteomes" id="UP000537141"/>
    </source>
</evidence>
<dbReference type="InterPro" id="IPR018660">
    <property type="entry name" value="MliC"/>
</dbReference>
<keyword evidence="2" id="KW-0472">Membrane</keyword>
<dbReference type="InterPro" id="IPR036328">
    <property type="entry name" value="MliC_sf"/>
</dbReference>
<dbReference type="AlphaFoldDB" id="A0A7X0NGB0"/>
<evidence type="ECO:0000259" key="5">
    <source>
        <dbReference type="Pfam" id="PF09864"/>
    </source>
</evidence>
<dbReference type="SUPFAM" id="SSF141488">
    <property type="entry name" value="YdhA-like"/>
    <property type="match status" value="1"/>
</dbReference>
<evidence type="ECO:0000256" key="1">
    <source>
        <dbReference type="ARBA" id="ARBA00022729"/>
    </source>
</evidence>
<keyword evidence="1" id="KW-0732">Signal</keyword>
<feature type="domain" description="C-type lysozyme inhibitor" evidence="5">
    <location>
        <begin position="40"/>
        <end position="106"/>
    </location>
</feature>
<proteinExistence type="predicted"/>
<evidence type="ECO:0000256" key="2">
    <source>
        <dbReference type="ARBA" id="ARBA00023136"/>
    </source>
</evidence>
<organism evidence="6 7">
    <name type="scientific">Thalassotalea piscium</name>
    <dbReference type="NCBI Taxonomy" id="1230533"/>
    <lineage>
        <taxon>Bacteria</taxon>
        <taxon>Pseudomonadati</taxon>
        <taxon>Pseudomonadota</taxon>
        <taxon>Gammaproteobacteria</taxon>
        <taxon>Alteromonadales</taxon>
        <taxon>Colwelliaceae</taxon>
        <taxon>Thalassotalea</taxon>
    </lineage>
</organism>
<dbReference type="PROSITE" id="PS51257">
    <property type="entry name" value="PROKAR_LIPOPROTEIN"/>
    <property type="match status" value="1"/>
</dbReference>
<gene>
    <name evidence="6" type="ORF">HNQ55_001440</name>
</gene>
<dbReference type="Proteomes" id="UP000537141">
    <property type="component" value="Unassembled WGS sequence"/>
</dbReference>
<name>A0A7X0NGB0_9GAMM</name>
<keyword evidence="7" id="KW-1185">Reference proteome</keyword>
<evidence type="ECO:0000313" key="6">
    <source>
        <dbReference type="EMBL" id="MBB6542936.1"/>
    </source>
</evidence>